<keyword evidence="4" id="KW-1185">Reference proteome</keyword>
<gene>
    <name evidence="3" type="ORF">GCM10012285_61350</name>
</gene>
<name>A0ABQ2K1D2_9ACTN</name>
<feature type="transmembrane region" description="Helical" evidence="2">
    <location>
        <begin position="335"/>
        <end position="353"/>
    </location>
</feature>
<keyword evidence="2" id="KW-0472">Membrane</keyword>
<feature type="compositionally biased region" description="Low complexity" evidence="1">
    <location>
        <begin position="76"/>
        <end position="88"/>
    </location>
</feature>
<feature type="region of interest" description="Disordered" evidence="1">
    <location>
        <begin position="1"/>
        <end position="101"/>
    </location>
</feature>
<keyword evidence="2" id="KW-1133">Transmembrane helix</keyword>
<dbReference type="EMBL" id="BMND01000044">
    <property type="protein sequence ID" value="GGN61877.1"/>
    <property type="molecule type" value="Genomic_DNA"/>
</dbReference>
<feature type="transmembrane region" description="Helical" evidence="2">
    <location>
        <begin position="282"/>
        <end position="298"/>
    </location>
</feature>
<feature type="region of interest" description="Disordered" evidence="1">
    <location>
        <begin position="124"/>
        <end position="201"/>
    </location>
</feature>
<proteinExistence type="predicted"/>
<evidence type="ECO:0000313" key="3">
    <source>
        <dbReference type="EMBL" id="GGN61877.1"/>
    </source>
</evidence>
<evidence type="ECO:0000256" key="1">
    <source>
        <dbReference type="SAM" id="MobiDB-lite"/>
    </source>
</evidence>
<feature type="compositionally biased region" description="Pro residues" evidence="1">
    <location>
        <begin position="47"/>
        <end position="57"/>
    </location>
</feature>
<keyword evidence="2" id="KW-0812">Transmembrane</keyword>
<evidence type="ECO:0000313" key="4">
    <source>
        <dbReference type="Proteomes" id="UP000600080"/>
    </source>
</evidence>
<dbReference type="Proteomes" id="UP000600080">
    <property type="component" value="Unassembled WGS sequence"/>
</dbReference>
<dbReference type="RefSeq" id="WP_189103611.1">
    <property type="nucleotide sequence ID" value="NZ_BMND01000044.1"/>
</dbReference>
<feature type="compositionally biased region" description="Acidic residues" evidence="1">
    <location>
        <begin position="144"/>
        <end position="163"/>
    </location>
</feature>
<evidence type="ECO:0000256" key="2">
    <source>
        <dbReference type="SAM" id="Phobius"/>
    </source>
</evidence>
<reference evidence="4" key="1">
    <citation type="journal article" date="2019" name="Int. J. Syst. Evol. Microbiol.">
        <title>The Global Catalogue of Microorganisms (GCM) 10K type strain sequencing project: providing services to taxonomists for standard genome sequencing and annotation.</title>
        <authorList>
            <consortium name="The Broad Institute Genomics Platform"/>
            <consortium name="The Broad Institute Genome Sequencing Center for Infectious Disease"/>
            <person name="Wu L."/>
            <person name="Ma J."/>
        </authorList>
    </citation>
    <scope>NUCLEOTIDE SEQUENCE [LARGE SCALE GENOMIC DNA]</scope>
    <source>
        <strain evidence="4">CGMCC 4.7323</strain>
    </source>
</reference>
<protein>
    <submittedName>
        <fullName evidence="3">Uncharacterized protein</fullName>
    </submittedName>
</protein>
<dbReference type="GeneID" id="301551810"/>
<organism evidence="3 4">
    <name type="scientific">Streptomyces kronopolitis</name>
    <dbReference type="NCBI Taxonomy" id="1612435"/>
    <lineage>
        <taxon>Bacteria</taxon>
        <taxon>Bacillati</taxon>
        <taxon>Actinomycetota</taxon>
        <taxon>Actinomycetes</taxon>
        <taxon>Kitasatosporales</taxon>
        <taxon>Streptomycetaceae</taxon>
        <taxon>Streptomyces</taxon>
    </lineage>
</organism>
<comment type="caution">
    <text evidence="3">The sequence shown here is derived from an EMBL/GenBank/DDBJ whole genome shotgun (WGS) entry which is preliminary data.</text>
</comment>
<sequence length="356" mass="36350">MSTDQAEAVSPTVDEVPAPEPTAPARGVDDFLADLDEVLATSTAPTIPAPAPAPAAEPDPEPEAAEPMPDVDRSLDVAGPDTDTTPAATPAPVPAAPAKDWWNDVYRDDAADVDTFTGNIPAAAAAPAPVATPPKPSHAPDALGDQDDVDTVDDAADDDGDDEAPAKKWWWLKTESADDVQDGDGNEEKDAEPAGKTGGQFTAAVKNAGPVVSRLKDGGLVNNPRGRRIIFAGSAYAMGWGLGWDDRLTDLMAHSAQYAIPVTGCALGAGVLGLAAGTKGGGVVFVSSLALITALTMADPARVVGGGVALGCQIAYGFVRGWVGHHGGKWPWKGVVWAAHVPAATATVAFLLYGTN</sequence>
<accession>A0ABQ2K1D2</accession>
<feature type="transmembrane region" description="Helical" evidence="2">
    <location>
        <begin position="304"/>
        <end position="323"/>
    </location>
</feature>